<feature type="signal peptide" evidence="1">
    <location>
        <begin position="1"/>
        <end position="22"/>
    </location>
</feature>
<feature type="chain" id="PRO_5030060323" evidence="1">
    <location>
        <begin position="23"/>
        <end position="135"/>
    </location>
</feature>
<proteinExistence type="predicted"/>
<reference evidence="3" key="1">
    <citation type="submission" date="2016-10" db="EMBL/GenBank/DDBJ databases">
        <authorList>
            <person name="Jeantristanb JTB J.-T."/>
            <person name="Ricardo R."/>
        </authorList>
    </citation>
    <scope>NUCLEOTIDE SEQUENCE [LARGE SCALE GENOMIC DNA]</scope>
</reference>
<name>A0A2X0MAF7_9BASI</name>
<dbReference type="EMBL" id="FMWP01000116">
    <property type="protein sequence ID" value="SDA01428.1"/>
    <property type="molecule type" value="Genomic_DNA"/>
</dbReference>
<gene>
    <name evidence="2" type="ORF">BZ3500_MVSOF-1268-A1-R1_CHR10-1G02656</name>
</gene>
<evidence type="ECO:0000256" key="1">
    <source>
        <dbReference type="SAM" id="SignalP"/>
    </source>
</evidence>
<keyword evidence="1" id="KW-0732">Signal</keyword>
<accession>A0A2X0MAF7</accession>
<evidence type="ECO:0000313" key="2">
    <source>
        <dbReference type="EMBL" id="SDA01428.1"/>
    </source>
</evidence>
<protein>
    <submittedName>
        <fullName evidence="2">BZ3500_MvSof-1268-A1-R1_Chr10-1g02656 protein</fullName>
    </submittedName>
</protein>
<keyword evidence="3" id="KW-1185">Reference proteome</keyword>
<evidence type="ECO:0000313" key="3">
    <source>
        <dbReference type="Proteomes" id="UP000249723"/>
    </source>
</evidence>
<organism evidence="2 3">
    <name type="scientific">Microbotryum saponariae</name>
    <dbReference type="NCBI Taxonomy" id="289078"/>
    <lineage>
        <taxon>Eukaryota</taxon>
        <taxon>Fungi</taxon>
        <taxon>Dikarya</taxon>
        <taxon>Basidiomycota</taxon>
        <taxon>Pucciniomycotina</taxon>
        <taxon>Microbotryomycetes</taxon>
        <taxon>Microbotryales</taxon>
        <taxon>Microbotryaceae</taxon>
        <taxon>Microbotryum</taxon>
    </lineage>
</organism>
<dbReference type="AlphaFoldDB" id="A0A2X0MAF7"/>
<dbReference type="Proteomes" id="UP000249723">
    <property type="component" value="Unassembled WGS sequence"/>
</dbReference>
<sequence length="135" mass="15099">MFRFPWLAASLAFVVFIFSIEAAATSPPDPYGPVIRDCSIIVENSEELKGIPGCNVVSSDPAIINSCLCGQYHYDVWKQMDTCITAVSDVDWWHDFRCATCYSANYGNNPVVKSKVCAHSKRKMPSKARKRTKMP</sequence>